<organism evidence="1 2">
    <name type="scientific">Agrobacterium fabrum</name>
    <dbReference type="NCBI Taxonomy" id="1176649"/>
    <lineage>
        <taxon>Bacteria</taxon>
        <taxon>Pseudomonadati</taxon>
        <taxon>Pseudomonadota</taxon>
        <taxon>Alphaproteobacteria</taxon>
        <taxon>Hyphomicrobiales</taxon>
        <taxon>Rhizobiaceae</taxon>
        <taxon>Rhizobium/Agrobacterium group</taxon>
        <taxon>Agrobacterium</taxon>
        <taxon>Agrobacterium tumefaciens complex</taxon>
    </lineage>
</organism>
<dbReference type="AlphaFoldDB" id="A0A2W5FH76"/>
<dbReference type="NCBIfam" id="TIGR01635">
    <property type="entry name" value="tail_comp_S"/>
    <property type="match status" value="1"/>
</dbReference>
<protein>
    <submittedName>
        <fullName evidence="1">Phage virion morphogenesis protein</fullName>
    </submittedName>
</protein>
<sequence length="166" mass="18387">MAGKSITVDDASTLAALQRLYEAAGNLLPVFKNIGEYETQVTKNRFITETDPDGAPWQDLNELYATTKKGPGKLRGETRRLSQIIYQAANDNVEIGSDVIYARIHNEGGVIRPKNASALVFSMGGQTFKLKSVTIPRRRFLGFSDADLVEIQDIIQDHFQDAIDGR</sequence>
<evidence type="ECO:0000313" key="2">
    <source>
        <dbReference type="Proteomes" id="UP000249769"/>
    </source>
</evidence>
<dbReference type="Pfam" id="PF05069">
    <property type="entry name" value="Phage_tail_S"/>
    <property type="match status" value="1"/>
</dbReference>
<gene>
    <name evidence="1" type="ORF">DI595_00140</name>
</gene>
<accession>A0A2W5FH76</accession>
<proteinExistence type="predicted"/>
<dbReference type="InterPro" id="IPR006522">
    <property type="entry name" value="Phage_virion_morphogenesis"/>
</dbReference>
<name>A0A2W5FH76_9HYPH</name>
<evidence type="ECO:0000313" key="1">
    <source>
        <dbReference type="EMBL" id="PZP54343.1"/>
    </source>
</evidence>
<reference evidence="1 2" key="1">
    <citation type="submission" date="2017-08" db="EMBL/GenBank/DDBJ databases">
        <title>Infants hospitalized years apart are colonized by the same room-sourced microbial strains.</title>
        <authorList>
            <person name="Brooks B."/>
            <person name="Olm M.R."/>
            <person name="Firek B.A."/>
            <person name="Baker R."/>
            <person name="Thomas B.C."/>
            <person name="Morowitz M.J."/>
            <person name="Banfield J.F."/>
        </authorList>
    </citation>
    <scope>NUCLEOTIDE SEQUENCE [LARGE SCALE GENOMIC DNA]</scope>
    <source>
        <strain evidence="1">S2_009_000_R2_73</strain>
    </source>
</reference>
<comment type="caution">
    <text evidence="1">The sequence shown here is derived from an EMBL/GenBank/DDBJ whole genome shotgun (WGS) entry which is preliminary data.</text>
</comment>
<dbReference type="EMBL" id="QFOL01000001">
    <property type="protein sequence ID" value="PZP54343.1"/>
    <property type="molecule type" value="Genomic_DNA"/>
</dbReference>
<dbReference type="Proteomes" id="UP000249769">
    <property type="component" value="Unassembled WGS sequence"/>
</dbReference>